<dbReference type="AlphaFoldDB" id="A0A9N9DLK8"/>
<dbReference type="Proteomes" id="UP000789759">
    <property type="component" value="Unassembled WGS sequence"/>
</dbReference>
<proteinExistence type="predicted"/>
<gene>
    <name evidence="1" type="ORF">CPELLU_LOCUS8822</name>
</gene>
<name>A0A9N9DLK8_9GLOM</name>
<comment type="caution">
    <text evidence="1">The sequence shown here is derived from an EMBL/GenBank/DDBJ whole genome shotgun (WGS) entry which is preliminary data.</text>
</comment>
<evidence type="ECO:0000313" key="2">
    <source>
        <dbReference type="Proteomes" id="UP000789759"/>
    </source>
</evidence>
<reference evidence="1" key="1">
    <citation type="submission" date="2021-06" db="EMBL/GenBank/DDBJ databases">
        <authorList>
            <person name="Kallberg Y."/>
            <person name="Tangrot J."/>
            <person name="Rosling A."/>
        </authorList>
    </citation>
    <scope>NUCLEOTIDE SEQUENCE</scope>
    <source>
        <strain evidence="1">FL966</strain>
    </source>
</reference>
<sequence length="201" mass="23750">MLFCKPIQNKDQDPKAGPAPVIQDQDSEAGLGLAIQIYREEQTIIQSNINQKKFTIEKHFRLIYKKEESAIPKPVIASKNYNRQHIIYLIALTDITKFELEKSLIYYQEHCFSLEKATQRVTLPIKDVNDFEKFKNYNQMINALCVIITDFKADNQKCNKKYEGQMRKLAKQKANSFCYLVYWFDTEDIWRPFLYQEENAT</sequence>
<protein>
    <submittedName>
        <fullName evidence="1">9371_t:CDS:1</fullName>
    </submittedName>
</protein>
<accession>A0A9N9DLK8</accession>
<evidence type="ECO:0000313" key="1">
    <source>
        <dbReference type="EMBL" id="CAG8640270.1"/>
    </source>
</evidence>
<keyword evidence="2" id="KW-1185">Reference proteome</keyword>
<dbReference type="EMBL" id="CAJVQA010006420">
    <property type="protein sequence ID" value="CAG8640270.1"/>
    <property type="molecule type" value="Genomic_DNA"/>
</dbReference>
<dbReference type="OrthoDB" id="2474826at2759"/>
<organism evidence="1 2">
    <name type="scientific">Cetraspora pellucida</name>
    <dbReference type="NCBI Taxonomy" id="1433469"/>
    <lineage>
        <taxon>Eukaryota</taxon>
        <taxon>Fungi</taxon>
        <taxon>Fungi incertae sedis</taxon>
        <taxon>Mucoromycota</taxon>
        <taxon>Glomeromycotina</taxon>
        <taxon>Glomeromycetes</taxon>
        <taxon>Diversisporales</taxon>
        <taxon>Gigasporaceae</taxon>
        <taxon>Cetraspora</taxon>
    </lineage>
</organism>